<feature type="region of interest" description="Disordered" evidence="1">
    <location>
        <begin position="131"/>
        <end position="291"/>
    </location>
</feature>
<reference evidence="3 4" key="1">
    <citation type="submission" date="2018-11" db="EMBL/GenBank/DDBJ databases">
        <title>Haplotype-resolved cattle genomes.</title>
        <authorList>
            <person name="Low W.Y."/>
            <person name="Tearle R."/>
            <person name="Bickhart D.M."/>
            <person name="Rosen B.D."/>
            <person name="Koren S."/>
            <person name="Rhie A."/>
            <person name="Hiendleder S."/>
            <person name="Phillippy A.M."/>
            <person name="Smith T.P.L."/>
            <person name="Williams J.L."/>
        </authorList>
    </citation>
    <scope>NUCLEOTIDE SEQUENCE [LARGE SCALE GENOMIC DNA]</scope>
</reference>
<dbReference type="Ensembl" id="ENSBIXT00005009732.1">
    <property type="protein sequence ID" value="ENSBIXP00005003736.1"/>
    <property type="gene ID" value="ENSBIXG00005009817.1"/>
</dbReference>
<organism evidence="3 4">
    <name type="scientific">Bos indicus x Bos taurus</name>
    <name type="common">Hybrid cattle</name>
    <dbReference type="NCBI Taxonomy" id="30522"/>
    <lineage>
        <taxon>Eukaryota</taxon>
        <taxon>Metazoa</taxon>
        <taxon>Chordata</taxon>
        <taxon>Craniata</taxon>
        <taxon>Vertebrata</taxon>
        <taxon>Euteleostomi</taxon>
        <taxon>Mammalia</taxon>
        <taxon>Eutheria</taxon>
        <taxon>Laurasiatheria</taxon>
        <taxon>Artiodactyla</taxon>
        <taxon>Ruminantia</taxon>
        <taxon>Pecora</taxon>
        <taxon>Bovidae</taxon>
        <taxon>Bovinae</taxon>
        <taxon>Bos</taxon>
    </lineage>
</organism>
<evidence type="ECO:0000256" key="1">
    <source>
        <dbReference type="SAM" id="MobiDB-lite"/>
    </source>
</evidence>
<protein>
    <submittedName>
        <fullName evidence="3">Mitochondria localized glutamic acid rich protein</fullName>
    </submittedName>
</protein>
<feature type="domain" description="Protein MGARP N-terminal" evidence="2">
    <location>
        <begin position="145"/>
        <end position="242"/>
    </location>
</feature>
<feature type="compositionally biased region" description="Low complexity" evidence="1">
    <location>
        <begin position="279"/>
        <end position="291"/>
    </location>
</feature>
<dbReference type="GO" id="GO:0005741">
    <property type="term" value="C:mitochondrial outer membrane"/>
    <property type="evidence" value="ECO:0007669"/>
    <property type="project" value="TreeGrafter"/>
</dbReference>
<gene>
    <name evidence="3" type="primary">MGARP</name>
</gene>
<dbReference type="Proteomes" id="UP000429181">
    <property type="component" value="Chromosome 17"/>
</dbReference>
<feature type="compositionally biased region" description="Low complexity" evidence="1">
    <location>
        <begin position="196"/>
        <end position="232"/>
    </location>
</feature>
<feature type="region of interest" description="Disordered" evidence="1">
    <location>
        <begin position="51"/>
        <end position="107"/>
    </location>
</feature>
<sequence length="291" mass="30469">MGHDQSCLSYSRCEVRNISSPLRVEDKAVGRQMTATSRFPIPILRCRRQLSSQAQEKATESGDWVEGGRCRRPTPMPIPRDRPGGAGRGRRPSPGRGSQPRSRLRAREAASLLAAGAMYLRRAVSKTLALPLRAPPGPAPLRKDGEKENLVGAEEASLEAPEVSSTEASPVVTEDIPDAPAVVGKEAPPCPDDAEAAPAETVVVGAEPKPEMTDAATVETTEVSTEMTSEVTNAGPEEAAAVDSAEGTTENESPGECAELEENSPVESESSAGEDLQEEACAGSEAASAQG</sequence>
<evidence type="ECO:0000313" key="3">
    <source>
        <dbReference type="Ensembl" id="ENSBIXP00005003736.1"/>
    </source>
</evidence>
<dbReference type="GO" id="GO:0008089">
    <property type="term" value="P:anterograde axonal transport"/>
    <property type="evidence" value="ECO:0007669"/>
    <property type="project" value="InterPro"/>
</dbReference>
<dbReference type="Pfam" id="PF14962">
    <property type="entry name" value="AIF-MLS"/>
    <property type="match status" value="2"/>
</dbReference>
<accession>A0A4W2FE60</accession>
<dbReference type="PANTHER" id="PTHR22910">
    <property type="entry name" value="PROTEIN MGARP"/>
    <property type="match status" value="1"/>
</dbReference>
<reference evidence="3" key="2">
    <citation type="submission" date="2025-08" db="UniProtKB">
        <authorList>
            <consortium name="Ensembl"/>
        </authorList>
    </citation>
    <scope>IDENTIFICATION</scope>
</reference>
<name>A0A4W2FE60_BOBOX</name>
<dbReference type="GO" id="GO:1904115">
    <property type="term" value="C:axon cytoplasm"/>
    <property type="evidence" value="ECO:0007669"/>
    <property type="project" value="GOC"/>
</dbReference>
<dbReference type="InterPro" id="IPR026093">
    <property type="entry name" value="MGARP"/>
</dbReference>
<dbReference type="GeneTree" id="ENSGT00440000037338"/>
<dbReference type="PANTHER" id="PTHR22910:SF6">
    <property type="entry name" value="PROTEIN MGARP"/>
    <property type="match status" value="1"/>
</dbReference>
<feature type="domain" description="Protein MGARP N-terminal" evidence="2">
    <location>
        <begin position="118"/>
        <end position="144"/>
    </location>
</feature>
<dbReference type="AlphaFoldDB" id="A0A4W2FE60"/>
<evidence type="ECO:0000259" key="2">
    <source>
        <dbReference type="Pfam" id="PF14962"/>
    </source>
</evidence>
<evidence type="ECO:0000313" key="4">
    <source>
        <dbReference type="Proteomes" id="UP000429181"/>
    </source>
</evidence>
<dbReference type="InterPro" id="IPR032773">
    <property type="entry name" value="MGARP_N"/>
</dbReference>
<proteinExistence type="predicted"/>